<name>A0ABP9WAQ7_9DEIO</name>
<evidence type="ECO:0000313" key="3">
    <source>
        <dbReference type="Proteomes" id="UP001401887"/>
    </source>
</evidence>
<comment type="caution">
    <text evidence="2">The sequence shown here is derived from an EMBL/GenBank/DDBJ whole genome shotgun (WGS) entry which is preliminary data.</text>
</comment>
<dbReference type="RefSeq" id="WP_345466426.1">
    <property type="nucleotide sequence ID" value="NZ_BAABRP010000013.1"/>
</dbReference>
<gene>
    <name evidence="2" type="ORF">Dcar01_02868</name>
</gene>
<organism evidence="2 3">
    <name type="scientific">Deinococcus carri</name>
    <dbReference type="NCBI Taxonomy" id="1211323"/>
    <lineage>
        <taxon>Bacteria</taxon>
        <taxon>Thermotogati</taxon>
        <taxon>Deinococcota</taxon>
        <taxon>Deinococci</taxon>
        <taxon>Deinococcales</taxon>
        <taxon>Deinococcaceae</taxon>
        <taxon>Deinococcus</taxon>
    </lineage>
</organism>
<dbReference type="Proteomes" id="UP001401887">
    <property type="component" value="Unassembled WGS sequence"/>
</dbReference>
<feature type="region of interest" description="Disordered" evidence="1">
    <location>
        <begin position="120"/>
        <end position="140"/>
    </location>
</feature>
<evidence type="ECO:0000313" key="2">
    <source>
        <dbReference type="EMBL" id="GAA5514116.1"/>
    </source>
</evidence>
<reference evidence="2 3" key="1">
    <citation type="submission" date="2024-02" db="EMBL/GenBank/DDBJ databases">
        <title>Deinococcus carri NBRC 110142.</title>
        <authorList>
            <person name="Ichikawa N."/>
            <person name="Katano-Makiyama Y."/>
            <person name="Hidaka K."/>
        </authorList>
    </citation>
    <scope>NUCLEOTIDE SEQUENCE [LARGE SCALE GENOMIC DNA]</scope>
    <source>
        <strain evidence="2 3">NBRC 110142</strain>
    </source>
</reference>
<accession>A0ABP9WAQ7</accession>
<feature type="compositionally biased region" description="Low complexity" evidence="1">
    <location>
        <begin position="130"/>
        <end position="140"/>
    </location>
</feature>
<evidence type="ECO:0000256" key="1">
    <source>
        <dbReference type="SAM" id="MobiDB-lite"/>
    </source>
</evidence>
<protein>
    <submittedName>
        <fullName evidence="2">Uncharacterized protein</fullName>
    </submittedName>
</protein>
<sequence length="140" mass="14987">MTPPAERLKTIPNAKPGLHTVVEHVLHLPELCPASHNPAPGSTLTLRYVAGERLLELFSLDSYIDAFIAHPVVRDMELFVQTVAQDAANAAGVEVTACADVRLNRVRQGQRVTVVAVPDADRQMEGEGETPGPAAEYGGP</sequence>
<keyword evidence="3" id="KW-1185">Reference proteome</keyword>
<proteinExistence type="predicted"/>
<dbReference type="EMBL" id="BAABRP010000013">
    <property type="protein sequence ID" value="GAA5514116.1"/>
    <property type="molecule type" value="Genomic_DNA"/>
</dbReference>